<feature type="compositionally biased region" description="Polar residues" evidence="1">
    <location>
        <begin position="197"/>
        <end position="212"/>
    </location>
</feature>
<proteinExistence type="predicted"/>
<reference evidence="2 3" key="1">
    <citation type="submission" date="2019-10" db="EMBL/GenBank/DDBJ databases">
        <authorList>
            <person name="Palmer J.M."/>
        </authorList>
    </citation>
    <scope>NUCLEOTIDE SEQUENCE [LARGE SCALE GENOMIC DNA]</scope>
    <source>
        <strain evidence="2 3">TWF718</strain>
    </source>
</reference>
<evidence type="ECO:0000256" key="1">
    <source>
        <dbReference type="SAM" id="MobiDB-lite"/>
    </source>
</evidence>
<protein>
    <submittedName>
        <fullName evidence="2">Uncharacterized protein</fullName>
    </submittedName>
</protein>
<dbReference type="AlphaFoldDB" id="A0AAN8RN06"/>
<keyword evidence="3" id="KW-1185">Reference proteome</keyword>
<organism evidence="2 3">
    <name type="scientific">Orbilia javanica</name>
    <dbReference type="NCBI Taxonomy" id="47235"/>
    <lineage>
        <taxon>Eukaryota</taxon>
        <taxon>Fungi</taxon>
        <taxon>Dikarya</taxon>
        <taxon>Ascomycota</taxon>
        <taxon>Pezizomycotina</taxon>
        <taxon>Orbiliomycetes</taxon>
        <taxon>Orbiliales</taxon>
        <taxon>Orbiliaceae</taxon>
        <taxon>Orbilia</taxon>
    </lineage>
</organism>
<gene>
    <name evidence="2" type="ORF">TWF718_006596</name>
</gene>
<accession>A0AAN8RN06</accession>
<evidence type="ECO:0000313" key="3">
    <source>
        <dbReference type="Proteomes" id="UP001313282"/>
    </source>
</evidence>
<comment type="caution">
    <text evidence="2">The sequence shown here is derived from an EMBL/GenBank/DDBJ whole genome shotgun (WGS) entry which is preliminary data.</text>
</comment>
<feature type="region of interest" description="Disordered" evidence="1">
    <location>
        <begin position="186"/>
        <end position="212"/>
    </location>
</feature>
<name>A0AAN8RN06_9PEZI</name>
<dbReference type="EMBL" id="JAVHNR010000004">
    <property type="protein sequence ID" value="KAK6344638.1"/>
    <property type="molecule type" value="Genomic_DNA"/>
</dbReference>
<dbReference type="Proteomes" id="UP001313282">
    <property type="component" value="Unassembled WGS sequence"/>
</dbReference>
<evidence type="ECO:0000313" key="2">
    <source>
        <dbReference type="EMBL" id="KAK6344638.1"/>
    </source>
</evidence>
<sequence>MKFKRILKHLKRIACCNSSHCADLPDEKDLPPRLVQNIHLDGAADVPVEAHYRGPYKTSGRHYITKGTANIHRGCDSENSLQHIPEFDLQCLMSGLSMESGLTTEDFGTTYQAYTEYQPVPQNGDTLYNNSINIILQQFGNIERIQGHLISRFSLHDALSGNIEIAYQKSMQSLRHLLTLGPADEIPGPDQVWGPANDNTPLRGQSPDTTEEPTNFQDIIDELEYEHASLAPIIPTPSATQQSGFVHMTTFRGIPFEERVERVKRKGLHRYAHPRPKLERLNSADASLQRQRFRDLPRQRSAHCGEPFLRACCMPPQIQDHST</sequence>